<evidence type="ECO:0000256" key="1">
    <source>
        <dbReference type="ARBA" id="ARBA00010641"/>
    </source>
</evidence>
<feature type="domain" description="RNA polymerase sigma factor 70 region 4 type 2" evidence="6">
    <location>
        <begin position="170"/>
        <end position="222"/>
    </location>
</feature>
<comment type="similarity">
    <text evidence="1">Belongs to the sigma-70 factor family. ECF subfamily.</text>
</comment>
<dbReference type="InterPro" id="IPR039425">
    <property type="entry name" value="RNA_pol_sigma-70-like"/>
</dbReference>
<dbReference type="Gene3D" id="1.10.10.10">
    <property type="entry name" value="Winged helix-like DNA-binding domain superfamily/Winged helix DNA-binding domain"/>
    <property type="match status" value="1"/>
</dbReference>
<dbReference type="InterPro" id="IPR013249">
    <property type="entry name" value="RNA_pol_sigma70_r4_t2"/>
</dbReference>
<gene>
    <name evidence="7" type="ORF">LMG3458_00697</name>
</gene>
<reference evidence="7 8" key="1">
    <citation type="submission" date="2020-04" db="EMBL/GenBank/DDBJ databases">
        <authorList>
            <person name="De Canck E."/>
        </authorList>
    </citation>
    <scope>NUCLEOTIDE SEQUENCE [LARGE SCALE GENOMIC DNA]</scope>
    <source>
        <strain evidence="7 8">LMG 3458</strain>
    </source>
</reference>
<dbReference type="GO" id="GO:0006352">
    <property type="term" value="P:DNA-templated transcription initiation"/>
    <property type="evidence" value="ECO:0007669"/>
    <property type="project" value="InterPro"/>
</dbReference>
<evidence type="ECO:0000256" key="2">
    <source>
        <dbReference type="ARBA" id="ARBA00023015"/>
    </source>
</evidence>
<dbReference type="PANTHER" id="PTHR43133:SF63">
    <property type="entry name" value="RNA POLYMERASE SIGMA FACTOR FECI-RELATED"/>
    <property type="match status" value="1"/>
</dbReference>
<dbReference type="AlphaFoldDB" id="A0A6S6Z761"/>
<dbReference type="SUPFAM" id="SSF88946">
    <property type="entry name" value="Sigma2 domain of RNA polymerase sigma factors"/>
    <property type="match status" value="1"/>
</dbReference>
<dbReference type="GO" id="GO:0016987">
    <property type="term" value="F:sigma factor activity"/>
    <property type="evidence" value="ECO:0007669"/>
    <property type="project" value="UniProtKB-KW"/>
</dbReference>
<feature type="region of interest" description="Disordered" evidence="5">
    <location>
        <begin position="34"/>
        <end position="65"/>
    </location>
</feature>
<feature type="compositionally biased region" description="Basic and acidic residues" evidence="5">
    <location>
        <begin position="37"/>
        <end position="48"/>
    </location>
</feature>
<dbReference type="InterPro" id="IPR013325">
    <property type="entry name" value="RNA_pol_sigma_r2"/>
</dbReference>
<dbReference type="InterPro" id="IPR036388">
    <property type="entry name" value="WH-like_DNA-bd_sf"/>
</dbReference>
<sequence length="229" mass="25567">MMTPLSSARPRPAPALPPPWLDVDAWHLPRLPLRQARQAERPHDEAVHSPDGTVRPPDESPRRVDDTARLREHLSGSYAALHGRLLRRFRCADLAHECLHETWLRLQRPVLAEVREADAYVFRMACHVAIDRLRGQPSCLSLDDPAAALPELVDHTPGPQAVTEGRSALAALSRIVDQLPRRQRAVLIALRVEGRSRADAAEWLGMSLRSVDTALRQALRHCEQAAALI</sequence>
<evidence type="ECO:0000313" key="7">
    <source>
        <dbReference type="EMBL" id="CAB3663150.1"/>
    </source>
</evidence>
<evidence type="ECO:0000313" key="8">
    <source>
        <dbReference type="Proteomes" id="UP000494111"/>
    </source>
</evidence>
<proteinExistence type="inferred from homology"/>
<feature type="compositionally biased region" description="Basic and acidic residues" evidence="5">
    <location>
        <begin position="56"/>
        <end position="65"/>
    </location>
</feature>
<name>A0A6S6Z761_9BURK</name>
<dbReference type="PANTHER" id="PTHR43133">
    <property type="entry name" value="RNA POLYMERASE ECF-TYPE SIGMA FACTO"/>
    <property type="match status" value="1"/>
</dbReference>
<evidence type="ECO:0000259" key="6">
    <source>
        <dbReference type="Pfam" id="PF08281"/>
    </source>
</evidence>
<dbReference type="RefSeq" id="WP_175239445.1">
    <property type="nucleotide sequence ID" value="NZ_CADIJO010000002.1"/>
</dbReference>
<keyword evidence="4" id="KW-0804">Transcription</keyword>
<protein>
    <recommendedName>
        <fullName evidence="6">RNA polymerase sigma factor 70 region 4 type 2 domain-containing protein</fullName>
    </recommendedName>
</protein>
<evidence type="ECO:0000256" key="3">
    <source>
        <dbReference type="ARBA" id="ARBA00023082"/>
    </source>
</evidence>
<dbReference type="GO" id="GO:0003677">
    <property type="term" value="F:DNA binding"/>
    <property type="evidence" value="ECO:0007669"/>
    <property type="project" value="InterPro"/>
</dbReference>
<dbReference type="Pfam" id="PF08281">
    <property type="entry name" value="Sigma70_r4_2"/>
    <property type="match status" value="1"/>
</dbReference>
<evidence type="ECO:0000256" key="5">
    <source>
        <dbReference type="SAM" id="MobiDB-lite"/>
    </source>
</evidence>
<accession>A0A6S6Z761</accession>
<dbReference type="InterPro" id="IPR013324">
    <property type="entry name" value="RNA_pol_sigma_r3/r4-like"/>
</dbReference>
<dbReference type="SUPFAM" id="SSF88659">
    <property type="entry name" value="Sigma3 and sigma4 domains of RNA polymerase sigma factors"/>
    <property type="match status" value="1"/>
</dbReference>
<dbReference type="EMBL" id="CADIJO010000002">
    <property type="protein sequence ID" value="CAB3663150.1"/>
    <property type="molecule type" value="Genomic_DNA"/>
</dbReference>
<keyword evidence="3" id="KW-0731">Sigma factor</keyword>
<evidence type="ECO:0000256" key="4">
    <source>
        <dbReference type="ARBA" id="ARBA00023163"/>
    </source>
</evidence>
<keyword evidence="2" id="KW-0805">Transcription regulation</keyword>
<organism evidence="7 8">
    <name type="scientific">Achromobacter deleyi</name>
    <dbReference type="NCBI Taxonomy" id="1353891"/>
    <lineage>
        <taxon>Bacteria</taxon>
        <taxon>Pseudomonadati</taxon>
        <taxon>Pseudomonadota</taxon>
        <taxon>Betaproteobacteria</taxon>
        <taxon>Burkholderiales</taxon>
        <taxon>Alcaligenaceae</taxon>
        <taxon>Achromobacter</taxon>
    </lineage>
</organism>
<dbReference type="Proteomes" id="UP000494111">
    <property type="component" value="Unassembled WGS sequence"/>
</dbReference>